<reference evidence="9 10" key="1">
    <citation type="journal article" date="2023" name="Hortic Res">
        <title>Pangenome of water caltrop reveals structural variations and asymmetric subgenome divergence after allopolyploidization.</title>
        <authorList>
            <person name="Zhang X."/>
            <person name="Chen Y."/>
            <person name="Wang L."/>
            <person name="Yuan Y."/>
            <person name="Fang M."/>
            <person name="Shi L."/>
            <person name="Lu R."/>
            <person name="Comes H.P."/>
            <person name="Ma Y."/>
            <person name="Chen Y."/>
            <person name="Huang G."/>
            <person name="Zhou Y."/>
            <person name="Zheng Z."/>
            <person name="Qiu Y."/>
        </authorList>
    </citation>
    <scope>NUCLEOTIDE SEQUENCE [LARGE SCALE GENOMIC DNA]</scope>
    <source>
        <tissue evidence="9">Roots</tissue>
    </source>
</reference>
<dbReference type="PANTHER" id="PTHR31742:SF1">
    <property type="entry name" value="RPA-INTERACTING PROTEIN"/>
    <property type="match status" value="1"/>
</dbReference>
<dbReference type="PANTHER" id="PTHR31742">
    <property type="entry name" value="RPA-INTERACTING PROTEIN RPAIN"/>
    <property type="match status" value="1"/>
</dbReference>
<keyword evidence="10" id="KW-1185">Reference proteome</keyword>
<dbReference type="GO" id="GO:0005634">
    <property type="term" value="C:nucleus"/>
    <property type="evidence" value="ECO:0007669"/>
    <property type="project" value="UniProtKB-SubCell"/>
</dbReference>
<name>A0AAN7K175_9MYRT</name>
<comment type="caution">
    <text evidence="9">The sequence shown here is derived from an EMBL/GenBank/DDBJ whole genome shotgun (WGS) entry which is preliminary data.</text>
</comment>
<sequence length="260" mass="30323">MEVDAAAPKGSAKMTRLPLKSNVNFNYPAWKQKLRENCQKRLQEDRTRLLWKIRSPASQNLDEKDLVRAAFQDIVSDEFKKIKESSSVECLKMETLNKNCTDDGCIWEYNGLQDAYPGDCEEILLELQRIFYEDLREEHTREENCIESWEDEEDEYLAHAVYEYMQLTEDQARKEVWCPVCRKGKLQENNKIINCNLCQFKLTKGSEVSLDLLRSRLAEVHTEHLDRGCLLKPDFSIQTIFDITALYIICSGCSTFEVVI</sequence>
<protein>
    <recommendedName>
        <fullName evidence="11">RPA-interacting protein</fullName>
    </recommendedName>
</protein>
<dbReference type="GO" id="GO:0006606">
    <property type="term" value="P:protein import into nucleus"/>
    <property type="evidence" value="ECO:0007669"/>
    <property type="project" value="TreeGrafter"/>
</dbReference>
<organism evidence="9 10">
    <name type="scientific">Trapa incisa</name>
    <dbReference type="NCBI Taxonomy" id="236973"/>
    <lineage>
        <taxon>Eukaryota</taxon>
        <taxon>Viridiplantae</taxon>
        <taxon>Streptophyta</taxon>
        <taxon>Embryophyta</taxon>
        <taxon>Tracheophyta</taxon>
        <taxon>Spermatophyta</taxon>
        <taxon>Magnoliopsida</taxon>
        <taxon>eudicotyledons</taxon>
        <taxon>Gunneridae</taxon>
        <taxon>Pentapetalae</taxon>
        <taxon>rosids</taxon>
        <taxon>malvids</taxon>
        <taxon>Myrtales</taxon>
        <taxon>Lythraceae</taxon>
        <taxon>Trapa</taxon>
    </lineage>
</organism>
<evidence type="ECO:0000259" key="7">
    <source>
        <dbReference type="Pfam" id="PF14767"/>
    </source>
</evidence>
<gene>
    <name evidence="9" type="ORF">SAY87_006531</name>
</gene>
<dbReference type="Pfam" id="PF14766">
    <property type="entry name" value="RPA_interact_N"/>
    <property type="match status" value="1"/>
</dbReference>
<evidence type="ECO:0000256" key="1">
    <source>
        <dbReference type="ARBA" id="ARBA00004123"/>
    </source>
</evidence>
<evidence type="ECO:0000313" key="9">
    <source>
        <dbReference type="EMBL" id="KAK4756404.1"/>
    </source>
</evidence>
<keyword evidence="5" id="KW-0539">Nucleus</keyword>
<dbReference type="EMBL" id="JAXIOK010000013">
    <property type="protein sequence ID" value="KAK4756404.1"/>
    <property type="molecule type" value="Genomic_DNA"/>
</dbReference>
<feature type="domain" description="RPA-interacting protein central" evidence="7">
    <location>
        <begin position="70"/>
        <end position="161"/>
    </location>
</feature>
<evidence type="ECO:0000259" key="6">
    <source>
        <dbReference type="Pfam" id="PF14766"/>
    </source>
</evidence>
<dbReference type="Pfam" id="PF14768">
    <property type="entry name" value="RPA_interact_C"/>
    <property type="match status" value="1"/>
</dbReference>
<dbReference type="InterPro" id="IPR028159">
    <property type="entry name" value="RPA_interact_C_dom"/>
</dbReference>
<feature type="domain" description="RPA-interacting protein C-terminal" evidence="8">
    <location>
        <begin position="177"/>
        <end position="258"/>
    </location>
</feature>
<evidence type="ECO:0000259" key="8">
    <source>
        <dbReference type="Pfam" id="PF14768"/>
    </source>
</evidence>
<keyword evidence="3" id="KW-0863">Zinc-finger</keyword>
<keyword evidence="4" id="KW-0862">Zinc</keyword>
<evidence type="ECO:0008006" key="11">
    <source>
        <dbReference type="Google" id="ProtNLM"/>
    </source>
</evidence>
<accession>A0AAN7K175</accession>
<keyword evidence="2" id="KW-0479">Metal-binding</keyword>
<dbReference type="InterPro" id="IPR028158">
    <property type="entry name" value="RPA_interact_N_dom"/>
</dbReference>
<evidence type="ECO:0000256" key="3">
    <source>
        <dbReference type="ARBA" id="ARBA00022771"/>
    </source>
</evidence>
<dbReference type="InterPro" id="IPR028155">
    <property type="entry name" value="RPA_interact_central"/>
</dbReference>
<evidence type="ECO:0000256" key="2">
    <source>
        <dbReference type="ARBA" id="ARBA00022723"/>
    </source>
</evidence>
<proteinExistence type="predicted"/>
<evidence type="ECO:0000256" key="4">
    <source>
        <dbReference type="ARBA" id="ARBA00022833"/>
    </source>
</evidence>
<dbReference type="GO" id="GO:0008270">
    <property type="term" value="F:zinc ion binding"/>
    <property type="evidence" value="ECO:0007669"/>
    <property type="project" value="UniProtKB-KW"/>
</dbReference>
<dbReference type="Pfam" id="PF14767">
    <property type="entry name" value="RPA_interact_M"/>
    <property type="match status" value="1"/>
</dbReference>
<dbReference type="InterPro" id="IPR028156">
    <property type="entry name" value="RIP"/>
</dbReference>
<dbReference type="Proteomes" id="UP001345219">
    <property type="component" value="Chromosome 6"/>
</dbReference>
<comment type="subcellular location">
    <subcellularLocation>
        <location evidence="1">Nucleus</location>
    </subcellularLocation>
</comment>
<evidence type="ECO:0000313" key="10">
    <source>
        <dbReference type="Proteomes" id="UP001345219"/>
    </source>
</evidence>
<evidence type="ECO:0000256" key="5">
    <source>
        <dbReference type="ARBA" id="ARBA00023242"/>
    </source>
</evidence>
<dbReference type="AlphaFoldDB" id="A0AAN7K175"/>
<feature type="domain" description="RPA-interacting protein N-terminal" evidence="6">
    <location>
        <begin position="16"/>
        <end position="56"/>
    </location>
</feature>